<feature type="compositionally biased region" description="Low complexity" evidence="5">
    <location>
        <begin position="213"/>
        <end position="228"/>
    </location>
</feature>
<dbReference type="EMBL" id="CM029040">
    <property type="protein sequence ID" value="KAG2631970.1"/>
    <property type="molecule type" value="Genomic_DNA"/>
</dbReference>
<organism evidence="8 9">
    <name type="scientific">Panicum virgatum</name>
    <name type="common">Blackwell switchgrass</name>
    <dbReference type="NCBI Taxonomy" id="38727"/>
    <lineage>
        <taxon>Eukaryota</taxon>
        <taxon>Viridiplantae</taxon>
        <taxon>Streptophyta</taxon>
        <taxon>Embryophyta</taxon>
        <taxon>Tracheophyta</taxon>
        <taxon>Spermatophyta</taxon>
        <taxon>Magnoliopsida</taxon>
        <taxon>Liliopsida</taxon>
        <taxon>Poales</taxon>
        <taxon>Poaceae</taxon>
        <taxon>PACMAD clade</taxon>
        <taxon>Panicoideae</taxon>
        <taxon>Panicodae</taxon>
        <taxon>Paniceae</taxon>
        <taxon>Panicinae</taxon>
        <taxon>Panicum</taxon>
        <taxon>Panicum sect. Hiantes</taxon>
    </lineage>
</organism>
<keyword evidence="2" id="KW-0732">Signal</keyword>
<evidence type="ECO:0000259" key="7">
    <source>
        <dbReference type="SMART" id="SM00499"/>
    </source>
</evidence>
<feature type="compositionally biased region" description="Polar residues" evidence="5">
    <location>
        <begin position="230"/>
        <end position="241"/>
    </location>
</feature>
<evidence type="ECO:0000313" key="9">
    <source>
        <dbReference type="Proteomes" id="UP000823388"/>
    </source>
</evidence>
<evidence type="ECO:0000256" key="4">
    <source>
        <dbReference type="ARBA" id="ARBA00023180"/>
    </source>
</evidence>
<dbReference type="CDD" id="cd00010">
    <property type="entry name" value="AAI_LTSS"/>
    <property type="match status" value="1"/>
</dbReference>
<protein>
    <recommendedName>
        <fullName evidence="7">Bifunctional inhibitor/plant lipid transfer protein/seed storage helical domain-containing protein</fullName>
    </recommendedName>
</protein>
<evidence type="ECO:0000313" key="8">
    <source>
        <dbReference type="EMBL" id="KAG2631970.1"/>
    </source>
</evidence>
<evidence type="ECO:0000256" key="2">
    <source>
        <dbReference type="ARBA" id="ARBA00022729"/>
    </source>
</evidence>
<dbReference type="AlphaFoldDB" id="A0A8T0V9R8"/>
<evidence type="ECO:0000256" key="1">
    <source>
        <dbReference type="ARBA" id="ARBA00009748"/>
    </source>
</evidence>
<dbReference type="Gene3D" id="1.10.110.10">
    <property type="entry name" value="Plant lipid-transfer and hydrophobic proteins"/>
    <property type="match status" value="1"/>
</dbReference>
<sequence length="277" mass="27920">MHPMIPFSSCYINTSTSSSTTHRIITASTKAAATRILTTHSELLQSSCHRVIPRDRSIEIMAGLRVQMRLLAAAVAVVALASPAAVVSGQQVAGPLGCTTSLVTSFAPCLNFIINSTASPTADCCRSLGALMKASTGCACLILTGSVPLGVPVNRTMAVTLPRACNNASVPLQCQDATTSAQTPAPGPVADAPAPSFLAPLPPVAAAPVATPVPEAPAPGTATATPVLEPTNTPPVSQGETRPTVVYSSAWRRASAHVSAGPAAAVLLFAVAGAALV</sequence>
<evidence type="ECO:0000256" key="5">
    <source>
        <dbReference type="SAM" id="MobiDB-lite"/>
    </source>
</evidence>
<accession>A0A8T0V9R8</accession>
<keyword evidence="6" id="KW-0472">Membrane</keyword>
<dbReference type="Pfam" id="PF14368">
    <property type="entry name" value="LTP_2"/>
    <property type="match status" value="1"/>
</dbReference>
<keyword evidence="6" id="KW-0812">Transmembrane</keyword>
<comment type="caution">
    <text evidence="8">The sequence shown here is derived from an EMBL/GenBank/DDBJ whole genome shotgun (WGS) entry which is preliminary data.</text>
</comment>
<dbReference type="InterPro" id="IPR036312">
    <property type="entry name" value="Bifun_inhib/LTP/seed_sf"/>
</dbReference>
<keyword evidence="4" id="KW-0325">Glycoprotein</keyword>
<name>A0A8T0V9R8_PANVG</name>
<keyword evidence="6" id="KW-1133">Transmembrane helix</keyword>
<reference evidence="8" key="1">
    <citation type="submission" date="2020-05" db="EMBL/GenBank/DDBJ databases">
        <title>WGS assembly of Panicum virgatum.</title>
        <authorList>
            <person name="Lovell J.T."/>
            <person name="Jenkins J."/>
            <person name="Shu S."/>
            <person name="Juenger T.E."/>
            <person name="Schmutz J."/>
        </authorList>
    </citation>
    <scope>NUCLEOTIDE SEQUENCE</scope>
    <source>
        <strain evidence="8">AP13</strain>
    </source>
</reference>
<dbReference type="InterPro" id="IPR043325">
    <property type="entry name" value="LTSS"/>
</dbReference>
<keyword evidence="9" id="KW-1185">Reference proteome</keyword>
<feature type="domain" description="Bifunctional inhibitor/plant lipid transfer protein/seed storage helical" evidence="7">
    <location>
        <begin position="98"/>
        <end position="174"/>
    </location>
</feature>
<proteinExistence type="inferred from homology"/>
<dbReference type="PANTHER" id="PTHR33044">
    <property type="entry name" value="BIFUNCTIONAL INHIBITOR/LIPID-TRANSFER PROTEIN/SEED STORAGE 2S ALBUMIN SUPERFAMILY PROTEIN-RELATED"/>
    <property type="match status" value="1"/>
</dbReference>
<feature type="transmembrane region" description="Helical" evidence="6">
    <location>
        <begin position="70"/>
        <end position="89"/>
    </location>
</feature>
<feature type="region of interest" description="Disordered" evidence="5">
    <location>
        <begin position="213"/>
        <end position="241"/>
    </location>
</feature>
<evidence type="ECO:0000256" key="3">
    <source>
        <dbReference type="ARBA" id="ARBA00023157"/>
    </source>
</evidence>
<dbReference type="SUPFAM" id="SSF47699">
    <property type="entry name" value="Bifunctional inhibitor/lipid-transfer protein/seed storage 2S albumin"/>
    <property type="match status" value="1"/>
</dbReference>
<dbReference type="InterPro" id="IPR016140">
    <property type="entry name" value="Bifunc_inhib/LTP/seed_store"/>
</dbReference>
<dbReference type="SMART" id="SM00499">
    <property type="entry name" value="AAI"/>
    <property type="match status" value="1"/>
</dbReference>
<dbReference type="Proteomes" id="UP000823388">
    <property type="component" value="Chromosome 2N"/>
</dbReference>
<evidence type="ECO:0000256" key="6">
    <source>
        <dbReference type="SAM" id="Phobius"/>
    </source>
</evidence>
<keyword evidence="3" id="KW-1015">Disulfide bond</keyword>
<comment type="similarity">
    <text evidence="1">Belongs to the plant LTP family.</text>
</comment>
<gene>
    <name evidence="8" type="ORF">PVAP13_2NG053500</name>
</gene>